<name>A0A5C6BKK4_9PLAN</name>
<evidence type="ECO:0000313" key="2">
    <source>
        <dbReference type="Proteomes" id="UP000320735"/>
    </source>
</evidence>
<organism evidence="1 2">
    <name type="scientific">Symmachiella macrocystis</name>
    <dbReference type="NCBI Taxonomy" id="2527985"/>
    <lineage>
        <taxon>Bacteria</taxon>
        <taxon>Pseudomonadati</taxon>
        <taxon>Planctomycetota</taxon>
        <taxon>Planctomycetia</taxon>
        <taxon>Planctomycetales</taxon>
        <taxon>Planctomycetaceae</taxon>
        <taxon>Symmachiella</taxon>
    </lineage>
</organism>
<evidence type="ECO:0000313" key="1">
    <source>
        <dbReference type="EMBL" id="TWU11866.1"/>
    </source>
</evidence>
<keyword evidence="2" id="KW-1185">Reference proteome</keyword>
<proteinExistence type="predicted"/>
<dbReference type="AlphaFoldDB" id="A0A5C6BKK4"/>
<sequence>MQSMPESENDRGRGVFRTLGMIGRTVVFVKSAAGRYRWRIFCKLIGRRELAFDRCSYYRVHWMDTFLRRAFAQVVDSAVMYH</sequence>
<dbReference type="EMBL" id="SJPP01000001">
    <property type="protein sequence ID" value="TWU11866.1"/>
    <property type="molecule type" value="Genomic_DNA"/>
</dbReference>
<protein>
    <submittedName>
        <fullName evidence="1">Uncharacterized protein</fullName>
    </submittedName>
</protein>
<accession>A0A5C6BKK4</accession>
<reference evidence="1 2" key="1">
    <citation type="submission" date="2019-02" db="EMBL/GenBank/DDBJ databases">
        <title>Deep-cultivation of Planctomycetes and their phenomic and genomic characterization uncovers novel biology.</title>
        <authorList>
            <person name="Wiegand S."/>
            <person name="Jogler M."/>
            <person name="Boedeker C."/>
            <person name="Pinto D."/>
            <person name="Vollmers J."/>
            <person name="Rivas-Marin E."/>
            <person name="Kohn T."/>
            <person name="Peeters S.H."/>
            <person name="Heuer A."/>
            <person name="Rast P."/>
            <person name="Oberbeckmann S."/>
            <person name="Bunk B."/>
            <person name="Jeske O."/>
            <person name="Meyerdierks A."/>
            <person name="Storesund J.E."/>
            <person name="Kallscheuer N."/>
            <person name="Luecker S."/>
            <person name="Lage O.M."/>
            <person name="Pohl T."/>
            <person name="Merkel B.J."/>
            <person name="Hornburger P."/>
            <person name="Mueller R.-W."/>
            <person name="Bruemmer F."/>
            <person name="Labrenz M."/>
            <person name="Spormann A.M."/>
            <person name="Op Den Camp H."/>
            <person name="Overmann J."/>
            <person name="Amann R."/>
            <person name="Jetten M.S.M."/>
            <person name="Mascher T."/>
            <person name="Medema M.H."/>
            <person name="Devos D.P."/>
            <person name="Kaster A.-K."/>
            <person name="Ovreas L."/>
            <person name="Rohde M."/>
            <person name="Galperin M.Y."/>
            <person name="Jogler C."/>
        </authorList>
    </citation>
    <scope>NUCLEOTIDE SEQUENCE [LARGE SCALE GENOMIC DNA]</scope>
    <source>
        <strain evidence="1 2">CA54</strain>
    </source>
</reference>
<comment type="caution">
    <text evidence="1">The sequence shown here is derived from an EMBL/GenBank/DDBJ whole genome shotgun (WGS) entry which is preliminary data.</text>
</comment>
<gene>
    <name evidence="1" type="ORF">CA54_06780</name>
</gene>
<dbReference type="Proteomes" id="UP000320735">
    <property type="component" value="Unassembled WGS sequence"/>
</dbReference>